<dbReference type="SUPFAM" id="SSF47986">
    <property type="entry name" value="DEATH domain"/>
    <property type="match status" value="2"/>
</dbReference>
<keyword evidence="9" id="KW-1185">Reference proteome</keyword>
<evidence type="ECO:0000259" key="7">
    <source>
        <dbReference type="PROSITE" id="PS50824"/>
    </source>
</evidence>
<dbReference type="InterPro" id="IPR011029">
    <property type="entry name" value="DEATH-like_dom_sf"/>
</dbReference>
<evidence type="ECO:0000256" key="5">
    <source>
        <dbReference type="ARBA" id="ARBA00023198"/>
    </source>
</evidence>
<dbReference type="Gene3D" id="1.10.533.10">
    <property type="entry name" value="Death Domain, Fas"/>
    <property type="match status" value="2"/>
</dbReference>
<dbReference type="PROSITE" id="PS50209">
    <property type="entry name" value="CARD"/>
    <property type="match status" value="1"/>
</dbReference>
<dbReference type="PANTHER" id="PTHR46985">
    <property type="entry name" value="NACHT, LRR AND PYD DOMAINS-CONTAINING PROTEIN 1"/>
    <property type="match status" value="1"/>
</dbReference>
<dbReference type="Proteomes" id="UP000237246">
    <property type="component" value="Unassembled WGS sequence"/>
</dbReference>
<accession>A0A2P4S716</accession>
<dbReference type="PANTHER" id="PTHR46985:SF2">
    <property type="entry name" value="APOPTOSIS-ASSOCIATED SPECK-LIKE PROTEIN CONTAINING A CARD"/>
    <property type="match status" value="1"/>
</dbReference>
<dbReference type="AlphaFoldDB" id="A0A2P4S716"/>
<evidence type="ECO:0000259" key="6">
    <source>
        <dbReference type="PROSITE" id="PS50209"/>
    </source>
</evidence>
<dbReference type="EMBL" id="PPHD01092059">
    <property type="protein sequence ID" value="POI19912.1"/>
    <property type="molecule type" value="Genomic_DNA"/>
</dbReference>
<feature type="non-terminal residue" evidence="8">
    <location>
        <position position="198"/>
    </location>
</feature>
<sequence>MASGGSTENTVTSLLRDTLKFLGKNAFLKFTRELSKIQTKEGYERTELESVAGLSPAALASLLYSHYGRSHCIEVTVEVLRAIGQVHQADDLVDRLQTGARFVEQNKEVIIQQACNVGEIIKELLQEGVLSSKQHDSIVAESTNQKRMQKLYKLVPVWDVTAKYCLYNTLKRNNLSFFLRYAGDALAHSRSESWMVNL</sequence>
<name>A0A2P4S716_BAMTH</name>
<keyword evidence="5" id="KW-0395">Inflammatory response</keyword>
<evidence type="ECO:0000256" key="2">
    <source>
        <dbReference type="ARBA" id="ARBA00022490"/>
    </source>
</evidence>
<dbReference type="OrthoDB" id="9428560at2759"/>
<comment type="subcellular location">
    <subcellularLocation>
        <location evidence="1">Cytoplasm</location>
        <location evidence="1">Cytosol</location>
    </subcellularLocation>
</comment>
<organism evidence="8 9">
    <name type="scientific">Bambusicola thoracicus</name>
    <name type="common">Chinese bamboo-partridge</name>
    <name type="synonym">Perdix thoracica</name>
    <dbReference type="NCBI Taxonomy" id="9083"/>
    <lineage>
        <taxon>Eukaryota</taxon>
        <taxon>Metazoa</taxon>
        <taxon>Chordata</taxon>
        <taxon>Craniata</taxon>
        <taxon>Vertebrata</taxon>
        <taxon>Euteleostomi</taxon>
        <taxon>Archelosauria</taxon>
        <taxon>Archosauria</taxon>
        <taxon>Dinosauria</taxon>
        <taxon>Saurischia</taxon>
        <taxon>Theropoda</taxon>
        <taxon>Coelurosauria</taxon>
        <taxon>Aves</taxon>
        <taxon>Neognathae</taxon>
        <taxon>Galloanserae</taxon>
        <taxon>Galliformes</taxon>
        <taxon>Phasianidae</taxon>
        <taxon>Perdicinae</taxon>
        <taxon>Bambusicola</taxon>
    </lineage>
</organism>
<keyword evidence="3" id="KW-0399">Innate immunity</keyword>
<reference evidence="8 9" key="1">
    <citation type="submission" date="2018-01" db="EMBL/GenBank/DDBJ databases">
        <title>Comparison of the Chinese Bamboo Partridge and Red Junglefowl genome sequences highlights the importance of demography in genome evolution.</title>
        <authorList>
            <person name="Tiley G.P."/>
            <person name="Kimball R.T."/>
            <person name="Braun E.L."/>
            <person name="Burleigh J.G."/>
        </authorList>
    </citation>
    <scope>NUCLEOTIDE SEQUENCE [LARGE SCALE GENOMIC DNA]</scope>
    <source>
        <strain evidence="8">RTK389</strain>
        <tissue evidence="8">Blood</tissue>
    </source>
</reference>
<evidence type="ECO:0008006" key="10">
    <source>
        <dbReference type="Google" id="ProtNLM"/>
    </source>
</evidence>
<proteinExistence type="predicted"/>
<evidence type="ECO:0000256" key="4">
    <source>
        <dbReference type="ARBA" id="ARBA00022859"/>
    </source>
</evidence>
<dbReference type="InterPro" id="IPR051249">
    <property type="entry name" value="NLRP_Inflammasome"/>
</dbReference>
<dbReference type="GO" id="GO:0005829">
    <property type="term" value="C:cytosol"/>
    <property type="evidence" value="ECO:0007669"/>
    <property type="project" value="UniProtKB-SubCell"/>
</dbReference>
<protein>
    <recommendedName>
        <fullName evidence="10">CARD domain-containing protein</fullName>
    </recommendedName>
</protein>
<dbReference type="GO" id="GO:0042981">
    <property type="term" value="P:regulation of apoptotic process"/>
    <property type="evidence" value="ECO:0007669"/>
    <property type="project" value="InterPro"/>
</dbReference>
<dbReference type="Pfam" id="PF02758">
    <property type="entry name" value="PYRIN"/>
    <property type="match status" value="1"/>
</dbReference>
<evidence type="ECO:0000256" key="1">
    <source>
        <dbReference type="ARBA" id="ARBA00004514"/>
    </source>
</evidence>
<evidence type="ECO:0000313" key="9">
    <source>
        <dbReference type="Proteomes" id="UP000237246"/>
    </source>
</evidence>
<dbReference type="SMART" id="SM01289">
    <property type="entry name" value="PYRIN"/>
    <property type="match status" value="1"/>
</dbReference>
<keyword evidence="2" id="KW-0963">Cytoplasm</keyword>
<gene>
    <name evidence="8" type="ORF">CIB84_016343</name>
</gene>
<feature type="domain" description="Pyrin" evidence="7">
    <location>
        <begin position="1"/>
        <end position="102"/>
    </location>
</feature>
<dbReference type="InterPro" id="IPR001315">
    <property type="entry name" value="CARD"/>
</dbReference>
<evidence type="ECO:0000313" key="8">
    <source>
        <dbReference type="EMBL" id="POI19912.1"/>
    </source>
</evidence>
<dbReference type="GO" id="GO:0045087">
    <property type="term" value="P:innate immune response"/>
    <property type="evidence" value="ECO:0007669"/>
    <property type="project" value="UniProtKB-KW"/>
</dbReference>
<dbReference type="PROSITE" id="PS50824">
    <property type="entry name" value="DAPIN"/>
    <property type="match status" value="1"/>
</dbReference>
<dbReference type="InterPro" id="IPR004020">
    <property type="entry name" value="DAPIN"/>
</dbReference>
<comment type="caution">
    <text evidence="8">The sequence shown here is derived from an EMBL/GenBank/DDBJ whole genome shotgun (WGS) entry which is preliminary data.</text>
</comment>
<dbReference type="GO" id="GO:0006954">
    <property type="term" value="P:inflammatory response"/>
    <property type="evidence" value="ECO:0007669"/>
    <property type="project" value="UniProtKB-KW"/>
</dbReference>
<keyword evidence="4" id="KW-0391">Immunity</keyword>
<evidence type="ECO:0000256" key="3">
    <source>
        <dbReference type="ARBA" id="ARBA00022588"/>
    </source>
</evidence>
<dbReference type="Pfam" id="PF00619">
    <property type="entry name" value="CARD"/>
    <property type="match status" value="1"/>
</dbReference>
<feature type="domain" description="CARD" evidence="6">
    <location>
        <begin position="95"/>
        <end position="174"/>
    </location>
</feature>